<evidence type="ECO:0000256" key="1">
    <source>
        <dbReference type="SAM" id="Phobius"/>
    </source>
</evidence>
<proteinExistence type="predicted"/>
<evidence type="ECO:0000313" key="2">
    <source>
        <dbReference type="EMBL" id="JAA91209.1"/>
    </source>
</evidence>
<protein>
    <submittedName>
        <fullName evidence="2">Uncharacterized protein</fullName>
    </submittedName>
</protein>
<feature type="transmembrane region" description="Helical" evidence="1">
    <location>
        <begin position="12"/>
        <end position="40"/>
    </location>
</feature>
<reference evidence="2" key="2">
    <citation type="submission" date="2013-05" db="EMBL/GenBank/DDBJ databases">
        <authorList>
            <person name="Carter J.-M."/>
            <person name="Baker S.C."/>
            <person name="Pink R."/>
            <person name="Carter D.R.F."/>
            <person name="Collins A."/>
            <person name="Tomlin J."/>
            <person name="Gibbs M."/>
            <person name="Breuker C.J."/>
        </authorList>
    </citation>
    <scope>NUCLEOTIDE SEQUENCE</scope>
    <source>
        <tissue evidence="2">Ovary</tissue>
    </source>
</reference>
<reference evidence="2" key="1">
    <citation type="journal article" date="2013" name="BMC Genomics">
        <title>Unscrambling butterfly oogenesis.</title>
        <authorList>
            <person name="Carter J.M."/>
            <person name="Baker S.C."/>
            <person name="Pink R."/>
            <person name="Carter D.R."/>
            <person name="Collins A."/>
            <person name="Tomlin J."/>
            <person name="Gibbs M."/>
            <person name="Breuker C.J."/>
        </authorList>
    </citation>
    <scope>NUCLEOTIDE SEQUENCE</scope>
    <source>
        <tissue evidence="2">Ovary</tissue>
    </source>
</reference>
<accession>S4PJP4</accession>
<keyword evidence="1" id="KW-0812">Transmembrane</keyword>
<organism evidence="2">
    <name type="scientific">Pararge aegeria</name>
    <name type="common">speckled wood butterfly</name>
    <dbReference type="NCBI Taxonomy" id="116150"/>
    <lineage>
        <taxon>Eukaryota</taxon>
        <taxon>Metazoa</taxon>
        <taxon>Ecdysozoa</taxon>
        <taxon>Arthropoda</taxon>
        <taxon>Hexapoda</taxon>
        <taxon>Insecta</taxon>
        <taxon>Pterygota</taxon>
        <taxon>Neoptera</taxon>
        <taxon>Endopterygota</taxon>
        <taxon>Lepidoptera</taxon>
        <taxon>Glossata</taxon>
        <taxon>Ditrysia</taxon>
        <taxon>Papilionoidea</taxon>
        <taxon>Nymphalidae</taxon>
        <taxon>Satyrinae</taxon>
        <taxon>Satyrini</taxon>
        <taxon>Parargina</taxon>
        <taxon>Pararge</taxon>
    </lineage>
</organism>
<dbReference type="AlphaFoldDB" id="S4PJP4"/>
<sequence>MSGISSAFRMSVMKFCMLVHVDSLSSSLFMVAGVLLPAYIGSLNLKDSSLFLRNVQKSMLSPDSLLAK</sequence>
<keyword evidence="1" id="KW-0472">Membrane</keyword>
<name>S4PJP4_9NEOP</name>
<keyword evidence="1" id="KW-1133">Transmembrane helix</keyword>
<dbReference type="EMBL" id="GAIX01001351">
    <property type="protein sequence ID" value="JAA91209.1"/>
    <property type="molecule type" value="Transcribed_RNA"/>
</dbReference>